<dbReference type="KEGG" id="mng:MNEG_0428"/>
<name>A0A0D2MYF1_9CHLO</name>
<evidence type="ECO:0000256" key="9">
    <source>
        <dbReference type="SAM" id="Coils"/>
    </source>
</evidence>
<keyword evidence="4" id="KW-0597">Phosphoprotein</keyword>
<evidence type="ECO:0000256" key="3">
    <source>
        <dbReference type="ARBA" id="ARBA00022490"/>
    </source>
</evidence>
<keyword evidence="3" id="KW-0963">Cytoplasm</keyword>
<sequence length="350" mass="37809">MDIQTGDLFDFDVEVEPILEVLVGKVLEQGLMEVLQEEELAAMRRHQAHFESVRAAELIAAQRLEAAERRKLEERERRLRQERERKERERVVRAKVAASAFARGYLNGIVTSVFQNLQDAGFFVDPVEREVEELFMPWLQAAAVQHLERTRAAHAVVQQLVEDAVVLRAEEKAAAIAAADEEAAAAEAAAKLAVEAAAKKAAEELAAIRSRAAFILGEMQPPLVDEEQAAQARAELQTQAQSNVDAAWEAERARVGEARRAELEAEAAAASQQAAEDDDAAGAGDTADVEAEVAAAMEAVAKPEPMKVTDADVLNALIEKGVITKEALIQALAVAALSADDGQAEEPGLV</sequence>
<protein>
    <submittedName>
        <fullName evidence="11">Flagellar radial spoke protein 3</fullName>
    </submittedName>
</protein>
<reference evidence="11 12" key="1">
    <citation type="journal article" date="2013" name="BMC Genomics">
        <title>Reconstruction of the lipid metabolism for the microalga Monoraphidium neglectum from its genome sequence reveals characteristics suitable for biofuel production.</title>
        <authorList>
            <person name="Bogen C."/>
            <person name="Al-Dilaimi A."/>
            <person name="Albersmeier A."/>
            <person name="Wichmann J."/>
            <person name="Grundmann M."/>
            <person name="Rupp O."/>
            <person name="Lauersen K.J."/>
            <person name="Blifernez-Klassen O."/>
            <person name="Kalinowski J."/>
            <person name="Goesmann A."/>
            <person name="Mussgnug J.H."/>
            <person name="Kruse O."/>
        </authorList>
    </citation>
    <scope>NUCLEOTIDE SEQUENCE [LARGE SCALE GENOMIC DNA]</scope>
    <source>
        <strain evidence="11 12">SAG 48.87</strain>
    </source>
</reference>
<feature type="coiled-coil region" evidence="9">
    <location>
        <begin position="62"/>
        <end position="92"/>
    </location>
</feature>
<dbReference type="Pfam" id="PF06098">
    <property type="entry name" value="Radial_spoke_3"/>
    <property type="match status" value="1"/>
</dbReference>
<dbReference type="AlphaFoldDB" id="A0A0D2MYF1"/>
<keyword evidence="6" id="KW-0969">Cilium</keyword>
<keyword evidence="8" id="KW-0966">Cell projection</keyword>
<dbReference type="InterPro" id="IPR009290">
    <property type="entry name" value="Radial_spoke_3"/>
</dbReference>
<evidence type="ECO:0000256" key="2">
    <source>
        <dbReference type="ARBA" id="ARBA00006737"/>
    </source>
</evidence>
<gene>
    <name evidence="11" type="ORF">MNEG_0428</name>
</gene>
<keyword evidence="12" id="KW-1185">Reference proteome</keyword>
<organism evidence="11 12">
    <name type="scientific">Monoraphidium neglectum</name>
    <dbReference type="NCBI Taxonomy" id="145388"/>
    <lineage>
        <taxon>Eukaryota</taxon>
        <taxon>Viridiplantae</taxon>
        <taxon>Chlorophyta</taxon>
        <taxon>core chlorophytes</taxon>
        <taxon>Chlorophyceae</taxon>
        <taxon>CS clade</taxon>
        <taxon>Sphaeropleales</taxon>
        <taxon>Selenastraceae</taxon>
        <taxon>Monoraphidium</taxon>
    </lineage>
</organism>
<keyword evidence="5 11" id="KW-0282">Flagellum</keyword>
<evidence type="ECO:0000313" key="11">
    <source>
        <dbReference type="EMBL" id="KIZ07515.1"/>
    </source>
</evidence>
<comment type="similarity">
    <text evidence="2">Belongs to the flagellar radial spoke RSP3 family.</text>
</comment>
<dbReference type="GO" id="GO:0005929">
    <property type="term" value="C:cilium"/>
    <property type="evidence" value="ECO:0007669"/>
    <property type="project" value="TreeGrafter"/>
</dbReference>
<dbReference type="EMBL" id="KK100253">
    <property type="protein sequence ID" value="KIZ07515.1"/>
    <property type="molecule type" value="Genomic_DNA"/>
</dbReference>
<evidence type="ECO:0000256" key="4">
    <source>
        <dbReference type="ARBA" id="ARBA00022553"/>
    </source>
</evidence>
<dbReference type="RefSeq" id="XP_013906534.1">
    <property type="nucleotide sequence ID" value="XM_014051080.1"/>
</dbReference>
<dbReference type="PANTHER" id="PTHR21648:SF0">
    <property type="entry name" value="RADIAL SPOKE HEAD PROTEIN 3 HOMOLOG"/>
    <property type="match status" value="1"/>
</dbReference>
<keyword evidence="9" id="KW-0175">Coiled coil</keyword>
<keyword evidence="7" id="KW-0206">Cytoskeleton</keyword>
<feature type="region of interest" description="Disordered" evidence="10">
    <location>
        <begin position="259"/>
        <end position="286"/>
    </location>
</feature>
<dbReference type="PANTHER" id="PTHR21648">
    <property type="entry name" value="FLAGELLAR RADIAL SPOKE PROTEIN 3"/>
    <property type="match status" value="1"/>
</dbReference>
<evidence type="ECO:0000256" key="8">
    <source>
        <dbReference type="ARBA" id="ARBA00023273"/>
    </source>
</evidence>
<dbReference type="Proteomes" id="UP000054498">
    <property type="component" value="Unassembled WGS sequence"/>
</dbReference>
<comment type="subcellular location">
    <subcellularLocation>
        <location evidence="1">Cytoplasm</location>
        <location evidence="1">Cytoskeleton</location>
        <location evidence="1">Flagellum axoneme</location>
    </subcellularLocation>
</comment>
<dbReference type="GeneID" id="25726546"/>
<dbReference type="STRING" id="145388.A0A0D2MYF1"/>
<evidence type="ECO:0000256" key="5">
    <source>
        <dbReference type="ARBA" id="ARBA00022846"/>
    </source>
</evidence>
<evidence type="ECO:0000256" key="10">
    <source>
        <dbReference type="SAM" id="MobiDB-lite"/>
    </source>
</evidence>
<proteinExistence type="inferred from homology"/>
<accession>A0A0D2MYF1</accession>
<evidence type="ECO:0000256" key="6">
    <source>
        <dbReference type="ARBA" id="ARBA00023069"/>
    </source>
</evidence>
<evidence type="ECO:0000256" key="7">
    <source>
        <dbReference type="ARBA" id="ARBA00023212"/>
    </source>
</evidence>
<dbReference type="OrthoDB" id="313308at2759"/>
<evidence type="ECO:0000256" key="1">
    <source>
        <dbReference type="ARBA" id="ARBA00004611"/>
    </source>
</evidence>
<evidence type="ECO:0000313" key="12">
    <source>
        <dbReference type="Proteomes" id="UP000054498"/>
    </source>
</evidence>